<protein>
    <submittedName>
        <fullName evidence="3">Acyl CoA binding protein</fullName>
    </submittedName>
</protein>
<dbReference type="InterPro" id="IPR035984">
    <property type="entry name" value="Acyl-CoA-binding_sf"/>
</dbReference>
<evidence type="ECO:0000313" key="3">
    <source>
        <dbReference type="EMBL" id="VVU94402.1"/>
    </source>
</evidence>
<name>A0A5E8CL67_9ZZZZ</name>
<dbReference type="GO" id="GO:0006631">
    <property type="term" value="P:fatty acid metabolic process"/>
    <property type="evidence" value="ECO:0007669"/>
    <property type="project" value="TreeGrafter"/>
</dbReference>
<keyword evidence="1" id="KW-0446">Lipid-binding</keyword>
<dbReference type="EMBL" id="CABVLZ010000001">
    <property type="protein sequence ID" value="VVU94402.1"/>
    <property type="molecule type" value="Genomic_DNA"/>
</dbReference>
<reference evidence="3" key="1">
    <citation type="submission" date="2019-09" db="EMBL/GenBank/DDBJ databases">
        <authorList>
            <person name="Needham M D."/>
        </authorList>
    </citation>
    <scope>NUCLEOTIDE SEQUENCE</scope>
</reference>
<sequence length="93" mass="10416">MSNPNSQEFLNAASVVQKLSQRPGDDEMLELYSYFKQAVAGDASDDSKPGILDFKGKAKWKAWKSRAGLNKHDSECKYISCVQLLINKYGVQQ</sequence>
<accession>A0A5E8CL67</accession>
<dbReference type="AlphaFoldDB" id="A0A5E8CL67"/>
<gene>
    <name evidence="3" type="ORF">CPAV1605_124</name>
</gene>
<dbReference type="PANTHER" id="PTHR23310:SF62">
    <property type="entry name" value="ACYL-COA BINDING PROTEIN 1, ISOFORM A"/>
    <property type="match status" value="1"/>
</dbReference>
<dbReference type="GO" id="GO:0000062">
    <property type="term" value="F:fatty-acyl-CoA binding"/>
    <property type="evidence" value="ECO:0007669"/>
    <property type="project" value="InterPro"/>
</dbReference>
<organism evidence="3">
    <name type="scientific">seawater metagenome</name>
    <dbReference type="NCBI Taxonomy" id="1561972"/>
    <lineage>
        <taxon>unclassified sequences</taxon>
        <taxon>metagenomes</taxon>
        <taxon>ecological metagenomes</taxon>
    </lineage>
</organism>
<evidence type="ECO:0000256" key="1">
    <source>
        <dbReference type="ARBA" id="ARBA00023121"/>
    </source>
</evidence>
<evidence type="ECO:0000259" key="2">
    <source>
        <dbReference type="PROSITE" id="PS51228"/>
    </source>
</evidence>
<dbReference type="InterPro" id="IPR014352">
    <property type="entry name" value="FERM/acyl-CoA-bd_prot_sf"/>
</dbReference>
<dbReference type="PRINTS" id="PR00689">
    <property type="entry name" value="ACOABINDINGP"/>
</dbReference>
<dbReference type="Pfam" id="PF00887">
    <property type="entry name" value="ACBP"/>
    <property type="match status" value="1"/>
</dbReference>
<dbReference type="Gene3D" id="1.20.80.10">
    <property type="match status" value="1"/>
</dbReference>
<proteinExistence type="predicted"/>
<dbReference type="PROSITE" id="PS51228">
    <property type="entry name" value="ACB_2"/>
    <property type="match status" value="1"/>
</dbReference>
<dbReference type="InterPro" id="IPR000582">
    <property type="entry name" value="Acyl-CoA-binding_protein"/>
</dbReference>
<dbReference type="SUPFAM" id="SSF47027">
    <property type="entry name" value="Acyl-CoA binding protein"/>
    <property type="match status" value="1"/>
</dbReference>
<feature type="domain" description="ACB" evidence="2">
    <location>
        <begin position="5"/>
        <end position="91"/>
    </location>
</feature>
<dbReference type="PANTHER" id="PTHR23310">
    <property type="entry name" value="ACYL-COA-BINDING PROTEIN, ACBP"/>
    <property type="match status" value="1"/>
</dbReference>